<evidence type="ECO:0000313" key="5">
    <source>
        <dbReference type="Proteomes" id="UP001498398"/>
    </source>
</evidence>
<evidence type="ECO:0000256" key="1">
    <source>
        <dbReference type="ARBA" id="ARBA00023002"/>
    </source>
</evidence>
<reference evidence="4 5" key="1">
    <citation type="submission" date="2024-01" db="EMBL/GenBank/DDBJ databases">
        <title>A draft genome for the cacao thread blight pathogen Marasmiellus scandens.</title>
        <authorList>
            <person name="Baruah I.K."/>
            <person name="Leung J."/>
            <person name="Bukari Y."/>
            <person name="Amoako-Attah I."/>
            <person name="Meinhardt L.W."/>
            <person name="Bailey B.A."/>
            <person name="Cohen S.P."/>
        </authorList>
    </citation>
    <scope>NUCLEOTIDE SEQUENCE [LARGE SCALE GENOMIC DNA]</scope>
    <source>
        <strain evidence="4 5">GH-19</strain>
    </source>
</reference>
<gene>
    <name evidence="4" type="primary">AAD14_21</name>
    <name evidence="4" type="ORF">VKT23_013847</name>
</gene>
<evidence type="ECO:0000256" key="2">
    <source>
        <dbReference type="ARBA" id="ARBA00038157"/>
    </source>
</evidence>
<comment type="similarity">
    <text evidence="2">Belongs to the aldo/keto reductase family. Aldo/keto reductase 2 subfamily.</text>
</comment>
<protein>
    <submittedName>
        <fullName evidence="4">Aryl-alcohol dehydrogenase aad14</fullName>
    </submittedName>
</protein>
<dbReference type="InterPro" id="IPR023210">
    <property type="entry name" value="NADP_OxRdtase_dom"/>
</dbReference>
<dbReference type="InterPro" id="IPR036812">
    <property type="entry name" value="NAD(P)_OxRdtase_dom_sf"/>
</dbReference>
<keyword evidence="5" id="KW-1185">Reference proteome</keyword>
<dbReference type="Pfam" id="PF00248">
    <property type="entry name" value="Aldo_ket_red"/>
    <property type="match status" value="1"/>
</dbReference>
<sequence length="201" mass="22529">MDGLHNLVASGKVLYLGISDAPAWIVAQANQYAEDHGKTPFMIYSSKWNVLDHSFEQDIIPMARLNGMALAPWQVLGGGRLRTESDEQLREQSGEKGRSLFGEDWKRTDEEKRTCRALEKVAEEVGTKSIRSVAIAYVMQKAPYVFPIIGSRSVESFKENMDALKLSLTPEQIRFIEHEGPPFDVGFPNNYIVSSQIPSLP</sequence>
<dbReference type="InterPro" id="IPR050523">
    <property type="entry name" value="AKR_Detox_Biosynth"/>
</dbReference>
<dbReference type="Proteomes" id="UP001498398">
    <property type="component" value="Unassembled WGS sequence"/>
</dbReference>
<dbReference type="EMBL" id="JBANRG010000039">
    <property type="protein sequence ID" value="KAK7448089.1"/>
    <property type="molecule type" value="Genomic_DNA"/>
</dbReference>
<evidence type="ECO:0000259" key="3">
    <source>
        <dbReference type="Pfam" id="PF00248"/>
    </source>
</evidence>
<name>A0ABR1J202_9AGAR</name>
<dbReference type="PANTHER" id="PTHR43364:SF2">
    <property type="entry name" value="ARYL-ALCOHOL DEHYDROGENASE AAD10-RELATED"/>
    <property type="match status" value="1"/>
</dbReference>
<feature type="domain" description="NADP-dependent oxidoreductase" evidence="3">
    <location>
        <begin position="1"/>
        <end position="176"/>
    </location>
</feature>
<dbReference type="PANTHER" id="PTHR43364">
    <property type="entry name" value="NADH-SPECIFIC METHYLGLYOXAL REDUCTASE-RELATED"/>
    <property type="match status" value="1"/>
</dbReference>
<dbReference type="SUPFAM" id="SSF51430">
    <property type="entry name" value="NAD(P)-linked oxidoreductase"/>
    <property type="match status" value="1"/>
</dbReference>
<organism evidence="4 5">
    <name type="scientific">Marasmiellus scandens</name>
    <dbReference type="NCBI Taxonomy" id="2682957"/>
    <lineage>
        <taxon>Eukaryota</taxon>
        <taxon>Fungi</taxon>
        <taxon>Dikarya</taxon>
        <taxon>Basidiomycota</taxon>
        <taxon>Agaricomycotina</taxon>
        <taxon>Agaricomycetes</taxon>
        <taxon>Agaricomycetidae</taxon>
        <taxon>Agaricales</taxon>
        <taxon>Marasmiineae</taxon>
        <taxon>Omphalotaceae</taxon>
        <taxon>Marasmiellus</taxon>
    </lineage>
</organism>
<comment type="caution">
    <text evidence="4">The sequence shown here is derived from an EMBL/GenBank/DDBJ whole genome shotgun (WGS) entry which is preliminary data.</text>
</comment>
<dbReference type="Gene3D" id="3.20.20.100">
    <property type="entry name" value="NADP-dependent oxidoreductase domain"/>
    <property type="match status" value="1"/>
</dbReference>
<keyword evidence="1" id="KW-0560">Oxidoreductase</keyword>
<evidence type="ECO:0000313" key="4">
    <source>
        <dbReference type="EMBL" id="KAK7448089.1"/>
    </source>
</evidence>
<proteinExistence type="inferred from homology"/>
<accession>A0ABR1J202</accession>